<gene>
    <name evidence="3" type="ORF">BT96DRAFT_816026</name>
</gene>
<organism evidence="3 4">
    <name type="scientific">Gymnopus androsaceus JB14</name>
    <dbReference type="NCBI Taxonomy" id="1447944"/>
    <lineage>
        <taxon>Eukaryota</taxon>
        <taxon>Fungi</taxon>
        <taxon>Dikarya</taxon>
        <taxon>Basidiomycota</taxon>
        <taxon>Agaricomycotina</taxon>
        <taxon>Agaricomycetes</taxon>
        <taxon>Agaricomycetidae</taxon>
        <taxon>Agaricales</taxon>
        <taxon>Marasmiineae</taxon>
        <taxon>Omphalotaceae</taxon>
        <taxon>Gymnopus</taxon>
    </lineage>
</organism>
<reference evidence="3" key="1">
    <citation type="journal article" date="2019" name="Environ. Microbiol.">
        <title>Fungal ecological strategies reflected in gene transcription - a case study of two litter decomposers.</title>
        <authorList>
            <person name="Barbi F."/>
            <person name="Kohler A."/>
            <person name="Barry K."/>
            <person name="Baskaran P."/>
            <person name="Daum C."/>
            <person name="Fauchery L."/>
            <person name="Ihrmark K."/>
            <person name="Kuo A."/>
            <person name="LaButti K."/>
            <person name="Lipzen A."/>
            <person name="Morin E."/>
            <person name="Grigoriev I.V."/>
            <person name="Henrissat B."/>
            <person name="Lindahl B."/>
            <person name="Martin F."/>
        </authorList>
    </citation>
    <scope>NUCLEOTIDE SEQUENCE</scope>
    <source>
        <strain evidence="3">JB14</strain>
    </source>
</reference>
<dbReference type="OrthoDB" id="2417635at2759"/>
<feature type="domain" description="Tc1-like transposase DDE" evidence="2">
    <location>
        <begin position="62"/>
        <end position="114"/>
    </location>
</feature>
<dbReference type="EMBL" id="ML769431">
    <property type="protein sequence ID" value="KAE9402783.1"/>
    <property type="molecule type" value="Genomic_DNA"/>
</dbReference>
<keyword evidence="4" id="KW-1185">Reference proteome</keyword>
<dbReference type="InterPro" id="IPR036397">
    <property type="entry name" value="RNaseH_sf"/>
</dbReference>
<dbReference type="Proteomes" id="UP000799118">
    <property type="component" value="Unassembled WGS sequence"/>
</dbReference>
<dbReference type="InterPro" id="IPR038717">
    <property type="entry name" value="Tc1-like_DDE_dom"/>
</dbReference>
<evidence type="ECO:0000259" key="2">
    <source>
        <dbReference type="Pfam" id="PF13358"/>
    </source>
</evidence>
<proteinExistence type="predicted"/>
<accession>A0A6A4HYD8</accession>
<dbReference type="GO" id="GO:0003676">
    <property type="term" value="F:nucleic acid binding"/>
    <property type="evidence" value="ECO:0007669"/>
    <property type="project" value="InterPro"/>
</dbReference>
<dbReference type="AlphaFoldDB" id="A0A6A4HYD8"/>
<feature type="region of interest" description="Disordered" evidence="1">
    <location>
        <begin position="1"/>
        <end position="45"/>
    </location>
</feature>
<protein>
    <recommendedName>
        <fullName evidence="2">Tc1-like transposase DDE domain-containing protein</fullName>
    </recommendedName>
</protein>
<name>A0A6A4HYD8_9AGAR</name>
<dbReference type="Gene3D" id="3.30.420.10">
    <property type="entry name" value="Ribonuclease H-like superfamily/Ribonuclease H"/>
    <property type="match status" value="1"/>
</dbReference>
<evidence type="ECO:0000313" key="4">
    <source>
        <dbReference type="Proteomes" id="UP000799118"/>
    </source>
</evidence>
<evidence type="ECO:0000313" key="3">
    <source>
        <dbReference type="EMBL" id="KAE9402783.1"/>
    </source>
</evidence>
<evidence type="ECO:0000256" key="1">
    <source>
        <dbReference type="SAM" id="MobiDB-lite"/>
    </source>
</evidence>
<feature type="compositionally biased region" description="Basic and acidic residues" evidence="1">
    <location>
        <begin position="9"/>
        <end position="21"/>
    </location>
</feature>
<dbReference type="Pfam" id="PF13358">
    <property type="entry name" value="DDE_3"/>
    <property type="match status" value="1"/>
</dbReference>
<sequence>MFQSHKTWHNVDGHFEGEKGTIGRARISRREGRQDQCSVVPRAGPRDDIIGVLGDMESEDDGIAFQEDGAPSHKAKTTLKWLNDHNIDIFPYPSSLPNLNPIECVWCQLKKGIKLGLIILHLYIT</sequence>